<protein>
    <recommendedName>
        <fullName evidence="4">Na+/H+ antiporter NhaC-like C-terminal domain-containing protein</fullName>
    </recommendedName>
</protein>
<dbReference type="PANTHER" id="PTHR33451:SF6">
    <property type="entry name" value="NA(+)_H(+) ANTIPORTER NHAC"/>
    <property type="match status" value="1"/>
</dbReference>
<dbReference type="Proteomes" id="UP001197974">
    <property type="component" value="Chromosome"/>
</dbReference>
<feature type="transmembrane region" description="Helical" evidence="1">
    <location>
        <begin position="12"/>
        <end position="29"/>
    </location>
</feature>
<dbReference type="EMBL" id="CP129013">
    <property type="protein sequence ID" value="WLR42766.1"/>
    <property type="molecule type" value="Genomic_DNA"/>
</dbReference>
<gene>
    <name evidence="2" type="ORF">LC087_00515</name>
</gene>
<evidence type="ECO:0008006" key="4">
    <source>
        <dbReference type="Google" id="ProtNLM"/>
    </source>
</evidence>
<sequence length="186" mass="20383">MLKKEWTFSQSIAAIIALFIIIFVSLFYLEAHPHIPLLISIVLIAFLSRIKGIKWNDLEEGILKGLHGSAKPVIIFALIGMLIAAWMMSGTIPTITVWALTIIRPEYLLVSSLLCCLLISTLIGSTFTTVSTVGVALIGTMQIAGIPLEYAAGAIICGVFLETRCHPCLIQRILHQPLLQSIFLII</sequence>
<keyword evidence="3" id="KW-1185">Reference proteome</keyword>
<feature type="transmembrane region" description="Helical" evidence="1">
    <location>
        <begin position="107"/>
        <end position="138"/>
    </location>
</feature>
<accession>A0ABY9JYR8</accession>
<keyword evidence="1" id="KW-0812">Transmembrane</keyword>
<dbReference type="PANTHER" id="PTHR33451">
    <property type="entry name" value="MALATE-2H(+)/NA(+)-LACTATE ANTIPORTER"/>
    <property type="match status" value="1"/>
</dbReference>
<evidence type="ECO:0000256" key="1">
    <source>
        <dbReference type="SAM" id="Phobius"/>
    </source>
</evidence>
<evidence type="ECO:0000313" key="2">
    <source>
        <dbReference type="EMBL" id="WLR42766.1"/>
    </source>
</evidence>
<proteinExistence type="predicted"/>
<dbReference type="InterPro" id="IPR052180">
    <property type="entry name" value="NhaC_Na-H+_Antiporter"/>
</dbReference>
<organism evidence="2 3">
    <name type="scientific">Bacillus carboniphilus</name>
    <dbReference type="NCBI Taxonomy" id="86663"/>
    <lineage>
        <taxon>Bacteria</taxon>
        <taxon>Bacillati</taxon>
        <taxon>Bacillota</taxon>
        <taxon>Bacilli</taxon>
        <taxon>Bacillales</taxon>
        <taxon>Bacillaceae</taxon>
        <taxon>Bacillus</taxon>
    </lineage>
</organism>
<feature type="transmembrane region" description="Helical" evidence="1">
    <location>
        <begin position="73"/>
        <end position="101"/>
    </location>
</feature>
<keyword evidence="1" id="KW-0472">Membrane</keyword>
<name>A0ABY9JYR8_9BACI</name>
<reference evidence="2 3" key="1">
    <citation type="submission" date="2023-06" db="EMBL/GenBank/DDBJ databases">
        <title>Five Gram-positive bacteria isolated from mangrove sediments in Shenzhen, Guangdong, China.</title>
        <authorList>
            <person name="Yu S."/>
            <person name="Zheng W."/>
            <person name="Huang Y."/>
        </authorList>
    </citation>
    <scope>NUCLEOTIDE SEQUENCE [LARGE SCALE GENOMIC DNA]</scope>
    <source>
        <strain evidence="2 3">SaN35-3</strain>
    </source>
</reference>
<keyword evidence="1" id="KW-1133">Transmembrane helix</keyword>
<evidence type="ECO:0000313" key="3">
    <source>
        <dbReference type="Proteomes" id="UP001197974"/>
    </source>
</evidence>